<evidence type="ECO:0000313" key="3">
    <source>
        <dbReference type="Proteomes" id="UP000053593"/>
    </source>
</evidence>
<feature type="compositionally biased region" description="Basic and acidic residues" evidence="1">
    <location>
        <begin position="13"/>
        <end position="27"/>
    </location>
</feature>
<feature type="region of interest" description="Disordered" evidence="1">
    <location>
        <begin position="1"/>
        <end position="45"/>
    </location>
</feature>
<reference evidence="2 3" key="1">
    <citation type="submission" date="2014-04" db="EMBL/GenBank/DDBJ databases">
        <title>Evolutionary Origins and Diversification of the Mycorrhizal Mutualists.</title>
        <authorList>
            <consortium name="DOE Joint Genome Institute"/>
            <consortium name="Mycorrhizal Genomics Consortium"/>
            <person name="Kohler A."/>
            <person name="Kuo A."/>
            <person name="Nagy L.G."/>
            <person name="Floudas D."/>
            <person name="Copeland A."/>
            <person name="Barry K.W."/>
            <person name="Cichocki N."/>
            <person name="Veneault-Fourrey C."/>
            <person name="LaButti K."/>
            <person name="Lindquist E.A."/>
            <person name="Lipzen A."/>
            <person name="Lundell T."/>
            <person name="Morin E."/>
            <person name="Murat C."/>
            <person name="Riley R."/>
            <person name="Ohm R."/>
            <person name="Sun H."/>
            <person name="Tunlid A."/>
            <person name="Henrissat B."/>
            <person name="Grigoriev I.V."/>
            <person name="Hibbett D.S."/>
            <person name="Martin F."/>
        </authorList>
    </citation>
    <scope>NUCLEOTIDE SEQUENCE [LARGE SCALE GENOMIC DNA]</scope>
    <source>
        <strain evidence="2 3">FD-317 M1</strain>
    </source>
</reference>
<gene>
    <name evidence="2" type="ORF">GYMLUDRAFT_46573</name>
</gene>
<evidence type="ECO:0000256" key="1">
    <source>
        <dbReference type="SAM" id="MobiDB-lite"/>
    </source>
</evidence>
<proteinExistence type="predicted"/>
<protein>
    <submittedName>
        <fullName evidence="2">Uncharacterized protein</fullName>
    </submittedName>
</protein>
<name>A0A0D0CPM2_9AGAR</name>
<dbReference type="EMBL" id="KN834792">
    <property type="protein sequence ID" value="KIK57303.1"/>
    <property type="molecule type" value="Genomic_DNA"/>
</dbReference>
<dbReference type="Proteomes" id="UP000053593">
    <property type="component" value="Unassembled WGS sequence"/>
</dbReference>
<evidence type="ECO:0000313" key="2">
    <source>
        <dbReference type="EMBL" id="KIK57303.1"/>
    </source>
</evidence>
<accession>A0A0D0CPM2</accession>
<sequence>METEYEEEEEGGEIVKKEQSNRDDRSDTNSLADSEGSVSAKRGKYTEGLPDVTTLLVEYSTRNTPDALTLDRKSPEEKEQRRQMCTFIHFGGINLDTCKPDSFTELKWAPRRYCAKQRFDKAEAYQVLYRDMENQLLKAAAQITVYSIIFFTKYPGSSHFLAIIGSGPFWHYTIIRREHMPWSEPGSEQYISGKEKDAREERFFGLFGTVFFEIGTERSDMEWDKIRHVYFMGHPGELGSRPKDSSSSVGFVADPQPRRVTRASRK</sequence>
<dbReference type="OrthoDB" id="3043011at2759"/>
<feature type="compositionally biased region" description="Acidic residues" evidence="1">
    <location>
        <begin position="1"/>
        <end position="12"/>
    </location>
</feature>
<dbReference type="HOGENOM" id="CLU_1046043_0_0_1"/>
<feature type="region of interest" description="Disordered" evidence="1">
    <location>
        <begin position="238"/>
        <end position="266"/>
    </location>
</feature>
<dbReference type="AlphaFoldDB" id="A0A0D0CPM2"/>
<keyword evidence="3" id="KW-1185">Reference proteome</keyword>
<organism evidence="2 3">
    <name type="scientific">Collybiopsis luxurians FD-317 M1</name>
    <dbReference type="NCBI Taxonomy" id="944289"/>
    <lineage>
        <taxon>Eukaryota</taxon>
        <taxon>Fungi</taxon>
        <taxon>Dikarya</taxon>
        <taxon>Basidiomycota</taxon>
        <taxon>Agaricomycotina</taxon>
        <taxon>Agaricomycetes</taxon>
        <taxon>Agaricomycetidae</taxon>
        <taxon>Agaricales</taxon>
        <taxon>Marasmiineae</taxon>
        <taxon>Omphalotaceae</taxon>
        <taxon>Collybiopsis</taxon>
        <taxon>Collybiopsis luxurians</taxon>
    </lineage>
</organism>